<dbReference type="RefSeq" id="WP_132083287.1">
    <property type="nucleotide sequence ID" value="NZ_DAIMLW010000368.1"/>
</dbReference>
<dbReference type="InterPro" id="IPR007167">
    <property type="entry name" value="Fe-transptr_FeoA-like"/>
</dbReference>
<comment type="caution">
    <text evidence="3">The sequence shown here is derived from an EMBL/GenBank/DDBJ whole genome shotgun (WGS) entry which is preliminary data.</text>
</comment>
<evidence type="ECO:0000256" key="1">
    <source>
        <dbReference type="ARBA" id="ARBA00023004"/>
    </source>
</evidence>
<dbReference type="InterPro" id="IPR052713">
    <property type="entry name" value="FeoA"/>
</dbReference>
<dbReference type="PANTHER" id="PTHR42954">
    <property type="entry name" value="FE(2+) TRANSPORT PROTEIN A"/>
    <property type="match status" value="1"/>
</dbReference>
<dbReference type="SMART" id="SM00899">
    <property type="entry name" value="FeoA"/>
    <property type="match status" value="1"/>
</dbReference>
<protein>
    <submittedName>
        <fullName evidence="3">Ferrous iron transport protein A</fullName>
    </submittedName>
</protein>
<dbReference type="GO" id="GO:0046914">
    <property type="term" value="F:transition metal ion binding"/>
    <property type="evidence" value="ECO:0007669"/>
    <property type="project" value="InterPro"/>
</dbReference>
<keyword evidence="4" id="KW-1185">Reference proteome</keyword>
<keyword evidence="1" id="KW-0408">Iron</keyword>
<dbReference type="InterPro" id="IPR008988">
    <property type="entry name" value="Transcriptional_repressor_C"/>
</dbReference>
<proteinExistence type="predicted"/>
<feature type="domain" description="Ferrous iron transporter FeoA-like" evidence="2">
    <location>
        <begin position="3"/>
        <end position="75"/>
    </location>
</feature>
<dbReference type="EMBL" id="SLUI01000020">
    <property type="protein sequence ID" value="TCL32699.1"/>
    <property type="molecule type" value="Genomic_DNA"/>
</dbReference>
<evidence type="ECO:0000313" key="4">
    <source>
        <dbReference type="Proteomes" id="UP000295063"/>
    </source>
</evidence>
<dbReference type="Pfam" id="PF04023">
    <property type="entry name" value="FeoA"/>
    <property type="match status" value="1"/>
</dbReference>
<dbReference type="AlphaFoldDB" id="A0A4R1PXT1"/>
<name>A0A4R1PXT1_9FIRM</name>
<evidence type="ECO:0000313" key="3">
    <source>
        <dbReference type="EMBL" id="TCL32699.1"/>
    </source>
</evidence>
<gene>
    <name evidence="3" type="ORF">EV210_12019</name>
</gene>
<dbReference type="OrthoDB" id="9811076at2"/>
<evidence type="ECO:0000259" key="2">
    <source>
        <dbReference type="SMART" id="SM00899"/>
    </source>
</evidence>
<accession>A0A4R1PXT1</accession>
<dbReference type="InterPro" id="IPR038157">
    <property type="entry name" value="FeoA_core_dom"/>
</dbReference>
<dbReference type="Gene3D" id="2.30.30.90">
    <property type="match status" value="1"/>
</dbReference>
<dbReference type="SUPFAM" id="SSF50037">
    <property type="entry name" value="C-terminal domain of transcriptional repressors"/>
    <property type="match status" value="1"/>
</dbReference>
<dbReference type="Proteomes" id="UP000295063">
    <property type="component" value="Unassembled WGS sequence"/>
</dbReference>
<sequence>MTKTLNELLPGETGVVTKVTGFGPIKRRIVDMGLVAGTKILVQKFAPLGDPMEIKVKNFNLSLRKSEAALIECRVAE</sequence>
<dbReference type="PANTHER" id="PTHR42954:SF2">
    <property type="entry name" value="FE(2+) TRANSPORT PROTEIN A"/>
    <property type="match status" value="1"/>
</dbReference>
<reference evidence="3 4" key="1">
    <citation type="submission" date="2019-03" db="EMBL/GenBank/DDBJ databases">
        <title>Genomic Encyclopedia of Type Strains, Phase IV (KMG-IV): sequencing the most valuable type-strain genomes for metagenomic binning, comparative biology and taxonomic classification.</title>
        <authorList>
            <person name="Goeker M."/>
        </authorList>
    </citation>
    <scope>NUCLEOTIDE SEQUENCE [LARGE SCALE GENOMIC DNA]</scope>
    <source>
        <strain evidence="3 4">DSM 15969</strain>
    </source>
</reference>
<organism evidence="3 4">
    <name type="scientific">Anaerospora hongkongensis</name>
    <dbReference type="NCBI Taxonomy" id="244830"/>
    <lineage>
        <taxon>Bacteria</taxon>
        <taxon>Bacillati</taxon>
        <taxon>Bacillota</taxon>
        <taxon>Negativicutes</taxon>
        <taxon>Selenomonadales</taxon>
        <taxon>Sporomusaceae</taxon>
        <taxon>Anaerospora</taxon>
    </lineage>
</organism>